<dbReference type="RefSeq" id="WP_144398596.1">
    <property type="nucleotide sequence ID" value="NZ_VJXW01000016.1"/>
</dbReference>
<organism evidence="1 2">
    <name type="scientific">Criibacterium bergeronii</name>
    <dbReference type="NCBI Taxonomy" id="1871336"/>
    <lineage>
        <taxon>Bacteria</taxon>
        <taxon>Bacillati</taxon>
        <taxon>Bacillota</taxon>
        <taxon>Clostridia</taxon>
        <taxon>Peptostreptococcales</taxon>
        <taxon>Filifactoraceae</taxon>
        <taxon>Criibacterium</taxon>
    </lineage>
</organism>
<dbReference type="Proteomes" id="UP000319424">
    <property type="component" value="Unassembled WGS sequence"/>
</dbReference>
<accession>A0A552V0N0</accession>
<protein>
    <submittedName>
        <fullName evidence="1">Uncharacterized protein</fullName>
    </submittedName>
</protein>
<comment type="caution">
    <text evidence="1">The sequence shown here is derived from an EMBL/GenBank/DDBJ whole genome shotgun (WGS) entry which is preliminary data.</text>
</comment>
<proteinExistence type="predicted"/>
<evidence type="ECO:0000313" key="2">
    <source>
        <dbReference type="Proteomes" id="UP000319424"/>
    </source>
</evidence>
<sequence>MNGYEEDILPRITMYSRGSMEEILMAYEDTIKLYSDIPDFFPWALRHLPKSKRLSKAKNT</sequence>
<name>A0A552V0N0_9FIRM</name>
<evidence type="ECO:0000313" key="1">
    <source>
        <dbReference type="EMBL" id="TRW24041.1"/>
    </source>
</evidence>
<gene>
    <name evidence="1" type="ORF">FL857_09355</name>
</gene>
<reference evidence="1 2" key="1">
    <citation type="submission" date="2019-07" db="EMBL/GenBank/DDBJ databases">
        <title>Criibacterium bergeronii gen. nov., sp. nov. isolated from human clinical samples.</title>
        <authorList>
            <person name="Maheux A.F."/>
            <person name="Boudreau D.K."/>
            <person name="Berube E."/>
            <person name="Brodeur S."/>
            <person name="Bernard K.A."/>
            <person name="Abed J.Y."/>
            <person name="Ducrey E."/>
            <person name="Guay E.F."/>
            <person name="Raymond F."/>
            <person name="Corbeil J."/>
            <person name="Domingo M.-C."/>
            <person name="Roy P.H."/>
            <person name="Boissinot M."/>
            <person name="Tocheva E.I."/>
            <person name="Omar R.F."/>
        </authorList>
    </citation>
    <scope>NUCLEOTIDE SEQUENCE [LARGE SCALE GENOMIC DNA]</scope>
    <source>
        <strain evidence="1 2">CCRI-24246</strain>
    </source>
</reference>
<dbReference type="EMBL" id="VJXW01000016">
    <property type="protein sequence ID" value="TRW24041.1"/>
    <property type="molecule type" value="Genomic_DNA"/>
</dbReference>
<dbReference type="AlphaFoldDB" id="A0A552V0N0"/>